<dbReference type="Pfam" id="PF00035">
    <property type="entry name" value="dsrm"/>
    <property type="match status" value="1"/>
</dbReference>
<dbReference type="FunCoup" id="A0A4S2N7E6">
    <property type="interactions" value="239"/>
</dbReference>
<dbReference type="CDD" id="cd00593">
    <property type="entry name" value="RIBOc"/>
    <property type="match status" value="1"/>
</dbReference>
<dbReference type="InterPro" id="IPR014720">
    <property type="entry name" value="dsRBD_dom"/>
</dbReference>
<dbReference type="SUPFAM" id="SSF69065">
    <property type="entry name" value="RNase III domain-like"/>
    <property type="match status" value="1"/>
</dbReference>
<feature type="compositionally biased region" description="Basic and acidic residues" evidence="5">
    <location>
        <begin position="406"/>
        <end position="427"/>
    </location>
</feature>
<evidence type="ECO:0000256" key="5">
    <source>
        <dbReference type="SAM" id="MobiDB-lite"/>
    </source>
</evidence>
<evidence type="ECO:0000259" key="6">
    <source>
        <dbReference type="PROSITE" id="PS50142"/>
    </source>
</evidence>
<dbReference type="SMART" id="SM00535">
    <property type="entry name" value="RIBOc"/>
    <property type="match status" value="1"/>
</dbReference>
<dbReference type="PANTHER" id="PTHR14950:SF37">
    <property type="entry name" value="ENDORIBONUCLEASE DICER"/>
    <property type="match status" value="1"/>
</dbReference>
<dbReference type="Proteomes" id="UP000298138">
    <property type="component" value="Unassembled WGS sequence"/>
</dbReference>
<dbReference type="Gene3D" id="3.30.160.20">
    <property type="match status" value="1"/>
</dbReference>
<dbReference type="PROSITE" id="PS00517">
    <property type="entry name" value="RNASE_3_1"/>
    <property type="match status" value="1"/>
</dbReference>
<accession>A0A4S2N7E6</accession>
<dbReference type="Pfam" id="PF14622">
    <property type="entry name" value="Ribonucleas_3_3"/>
    <property type="match status" value="1"/>
</dbReference>
<keyword evidence="3" id="KW-0460">Magnesium</keyword>
<proteinExistence type="predicted"/>
<dbReference type="PROSITE" id="PS50142">
    <property type="entry name" value="RNASE_3_2"/>
    <property type="match status" value="1"/>
</dbReference>
<protein>
    <recommendedName>
        <fullName evidence="6">RNase III domain-containing protein</fullName>
    </recommendedName>
</protein>
<feature type="region of interest" description="Disordered" evidence="5">
    <location>
        <begin position="395"/>
        <end position="442"/>
    </location>
</feature>
<dbReference type="InParanoid" id="A0A4S2N7E6"/>
<gene>
    <name evidence="7" type="ORF">EX30DRAFT_345782</name>
</gene>
<dbReference type="GO" id="GO:0046872">
    <property type="term" value="F:metal ion binding"/>
    <property type="evidence" value="ECO:0007669"/>
    <property type="project" value="UniProtKB-KW"/>
</dbReference>
<dbReference type="GO" id="GO:0004525">
    <property type="term" value="F:ribonuclease III activity"/>
    <property type="evidence" value="ECO:0007669"/>
    <property type="project" value="InterPro"/>
</dbReference>
<evidence type="ECO:0000256" key="3">
    <source>
        <dbReference type="ARBA" id="ARBA00022842"/>
    </source>
</evidence>
<dbReference type="GO" id="GO:0003723">
    <property type="term" value="F:RNA binding"/>
    <property type="evidence" value="ECO:0007669"/>
    <property type="project" value="UniProtKB-KW"/>
</dbReference>
<dbReference type="STRING" id="341454.A0A4S2N7E6"/>
<sequence length="442" mass="49354">MRRVFLKIPPTLQTSLALLRHEMGKRSHDSGFSAADQAVKKAKVDFESTPADHVTILNAFETFSTALSSLLSHPQQTLTSALPPEKSQFLEALRQMQSELPWLPPPPLLPSTTSPSTYPPPLPPIFSPSLRQQLFTHRSFLPGELHALPNAATQHYERLEFLGDAFLQSLSSNILHARFPSHREGALSTMRQTLVCNATLAKYAVLYNFPQHLRTGSNMLDMANAQTRTKTLGDVFEAYVGAVMVERGESEGWRVLTEWMGRLWEPEIKGLSVRREEESEIDKMAKQKLSVACGGNMAKLEYVWINGEGGNKGGYWIEVRLTGWGWEGRVLGRGWGQSKGDAQLRAAMNVLADNTFIAEMAALKAVHLSKGKPPPTEILPPSTILAPTALVPMNASTAPTRLPAKISDKDAERRQKKFEKEERERAEKKRKRREKKERAVGM</sequence>
<keyword evidence="8" id="KW-1185">Reference proteome</keyword>
<reference evidence="7 8" key="1">
    <citation type="submission" date="2019-04" db="EMBL/GenBank/DDBJ databases">
        <title>Comparative genomics and transcriptomics to analyze fruiting body development in filamentous ascomycetes.</title>
        <authorList>
            <consortium name="DOE Joint Genome Institute"/>
            <person name="Lutkenhaus R."/>
            <person name="Traeger S."/>
            <person name="Breuer J."/>
            <person name="Kuo A."/>
            <person name="Lipzen A."/>
            <person name="Pangilinan J."/>
            <person name="Dilworth D."/>
            <person name="Sandor L."/>
            <person name="Poggeler S."/>
            <person name="Barry K."/>
            <person name="Grigoriev I.V."/>
            <person name="Nowrousian M."/>
        </authorList>
    </citation>
    <scope>NUCLEOTIDE SEQUENCE [LARGE SCALE GENOMIC DNA]</scope>
    <source>
        <strain evidence="7 8">CBS 389.68</strain>
    </source>
</reference>
<name>A0A4S2N7E6_9PEZI</name>
<dbReference type="OrthoDB" id="2392202at2759"/>
<evidence type="ECO:0000256" key="2">
    <source>
        <dbReference type="ARBA" id="ARBA00022801"/>
    </source>
</evidence>
<evidence type="ECO:0000256" key="1">
    <source>
        <dbReference type="ARBA" id="ARBA00022723"/>
    </source>
</evidence>
<dbReference type="Gene3D" id="1.10.1520.10">
    <property type="entry name" value="Ribonuclease III domain"/>
    <property type="match status" value="1"/>
</dbReference>
<dbReference type="InterPro" id="IPR036389">
    <property type="entry name" value="RNase_III_sf"/>
</dbReference>
<dbReference type="AlphaFoldDB" id="A0A4S2N7E6"/>
<dbReference type="PANTHER" id="PTHR14950">
    <property type="entry name" value="DICER-RELATED"/>
    <property type="match status" value="1"/>
</dbReference>
<dbReference type="EMBL" id="ML220112">
    <property type="protein sequence ID" value="TGZ85207.1"/>
    <property type="molecule type" value="Genomic_DNA"/>
</dbReference>
<dbReference type="GO" id="GO:0006396">
    <property type="term" value="P:RNA processing"/>
    <property type="evidence" value="ECO:0007669"/>
    <property type="project" value="InterPro"/>
</dbReference>
<keyword evidence="4" id="KW-0694">RNA-binding</keyword>
<evidence type="ECO:0000313" key="7">
    <source>
        <dbReference type="EMBL" id="TGZ85207.1"/>
    </source>
</evidence>
<keyword evidence="1" id="KW-0479">Metal-binding</keyword>
<keyword evidence="2" id="KW-0378">Hydrolase</keyword>
<evidence type="ECO:0000256" key="4">
    <source>
        <dbReference type="ARBA" id="ARBA00022884"/>
    </source>
</evidence>
<evidence type="ECO:0000313" key="8">
    <source>
        <dbReference type="Proteomes" id="UP000298138"/>
    </source>
</evidence>
<feature type="domain" description="RNase III" evidence="6">
    <location>
        <begin position="130"/>
        <end position="248"/>
    </location>
</feature>
<organism evidence="7 8">
    <name type="scientific">Ascodesmis nigricans</name>
    <dbReference type="NCBI Taxonomy" id="341454"/>
    <lineage>
        <taxon>Eukaryota</taxon>
        <taxon>Fungi</taxon>
        <taxon>Dikarya</taxon>
        <taxon>Ascomycota</taxon>
        <taxon>Pezizomycotina</taxon>
        <taxon>Pezizomycetes</taxon>
        <taxon>Pezizales</taxon>
        <taxon>Ascodesmidaceae</taxon>
        <taxon>Ascodesmis</taxon>
    </lineage>
</organism>
<dbReference type="SUPFAM" id="SSF54768">
    <property type="entry name" value="dsRNA-binding domain-like"/>
    <property type="match status" value="1"/>
</dbReference>
<dbReference type="InterPro" id="IPR000999">
    <property type="entry name" value="RNase_III_dom"/>
</dbReference>